<name>A0A1B7JC11_9ENTR</name>
<evidence type="ECO:0000313" key="1">
    <source>
        <dbReference type="EMBL" id="OAT45502.1"/>
    </source>
</evidence>
<gene>
    <name evidence="1" type="ORF">M989_04425</name>
</gene>
<dbReference type="AlphaFoldDB" id="A0A1B7JC11"/>
<dbReference type="EMBL" id="LXEU01000091">
    <property type="protein sequence ID" value="OAT45502.1"/>
    <property type="molecule type" value="Genomic_DNA"/>
</dbReference>
<dbReference type="Proteomes" id="UP000078386">
    <property type="component" value="Unassembled WGS sequence"/>
</dbReference>
<reference evidence="1 2" key="1">
    <citation type="submission" date="2016-04" db="EMBL/GenBank/DDBJ databases">
        <title>ATOL: Assembling a taxonomically balanced genome-scale reconstruction of the evolutionary history of the Enterobacteriaceae.</title>
        <authorList>
            <person name="Plunkett G.III."/>
            <person name="Neeno-Eckwall E.C."/>
            <person name="Glasner J.D."/>
            <person name="Perna N.T."/>
        </authorList>
    </citation>
    <scope>NUCLEOTIDE SEQUENCE [LARGE SCALE GENOMIC DNA]</scope>
    <source>
        <strain evidence="1 2">ATCC 51603</strain>
    </source>
</reference>
<organism evidence="1 2">
    <name type="scientific">Kluyvera georgiana ATCC 51603</name>
    <dbReference type="NCBI Taxonomy" id="1354264"/>
    <lineage>
        <taxon>Bacteria</taxon>
        <taxon>Pseudomonadati</taxon>
        <taxon>Pseudomonadota</taxon>
        <taxon>Gammaproteobacteria</taxon>
        <taxon>Enterobacterales</taxon>
        <taxon>Enterobacteriaceae</taxon>
        <taxon>Kluyvera</taxon>
    </lineage>
</organism>
<dbReference type="PATRIC" id="fig|1354264.4.peg.4587"/>
<comment type="caution">
    <text evidence="1">The sequence shown here is derived from an EMBL/GenBank/DDBJ whole genome shotgun (WGS) entry which is preliminary data.</text>
</comment>
<protein>
    <submittedName>
        <fullName evidence="1">Uncharacterized protein</fullName>
    </submittedName>
</protein>
<keyword evidence="2" id="KW-1185">Reference proteome</keyword>
<sequence>MKQISSGKNTSIFKNRDISVTVEQTPIAESTEDEEGSDIKAVIIIKTRNSEKKFNMLGYCGV</sequence>
<proteinExistence type="predicted"/>
<evidence type="ECO:0000313" key="2">
    <source>
        <dbReference type="Proteomes" id="UP000078386"/>
    </source>
</evidence>
<accession>A0A1B7JC11</accession>